<dbReference type="AlphaFoldDB" id="A0A0H2XF01"/>
<proteinExistence type="predicted"/>
<feature type="region of interest" description="Disordered" evidence="1">
    <location>
        <begin position="1"/>
        <end position="80"/>
    </location>
</feature>
<organism evidence="2 3">
    <name type="scientific">Burkholderia mallei (strain ATCC 23344)</name>
    <dbReference type="NCBI Taxonomy" id="243160"/>
    <lineage>
        <taxon>Bacteria</taxon>
        <taxon>Pseudomonadati</taxon>
        <taxon>Pseudomonadota</taxon>
        <taxon>Betaproteobacteria</taxon>
        <taxon>Burkholderiales</taxon>
        <taxon>Burkholderiaceae</taxon>
        <taxon>Burkholderia</taxon>
        <taxon>pseudomallei group</taxon>
    </lineage>
</organism>
<dbReference type="HOGENOM" id="CLU_2582952_0_0_4"/>
<feature type="compositionally biased region" description="Basic and acidic residues" evidence="1">
    <location>
        <begin position="56"/>
        <end position="65"/>
    </location>
</feature>
<name>A0A0H2XF01_BURMA</name>
<accession>A0A0H2XF01</accession>
<sequence>MIGRAQTMATGRREPPFAHARARRGSIRPFANARRRRPVGAAGREPLAAHAGRRTAARERPDREPPVANRRPRTADPNGR</sequence>
<dbReference type="KEGG" id="bma:BMAA0960"/>
<gene>
    <name evidence="2" type="ordered locus">BMAA0960</name>
</gene>
<protein>
    <submittedName>
        <fullName evidence="2">Uncharacterized protein</fullName>
    </submittedName>
</protein>
<dbReference type="EMBL" id="CP000011">
    <property type="protein sequence ID" value="AAY59145.1"/>
    <property type="molecule type" value="Genomic_DNA"/>
</dbReference>
<evidence type="ECO:0000313" key="2">
    <source>
        <dbReference type="EMBL" id="AAY59145.1"/>
    </source>
</evidence>
<keyword evidence="3" id="KW-1185">Reference proteome</keyword>
<evidence type="ECO:0000256" key="1">
    <source>
        <dbReference type="SAM" id="MobiDB-lite"/>
    </source>
</evidence>
<reference evidence="2 3" key="1">
    <citation type="journal article" date="2004" name="Proc. Natl. Acad. Sci. U.S.A.">
        <title>Structural flexibility in the Burkholderia mallei genome.</title>
        <authorList>
            <person name="Nierman W.C."/>
            <person name="DeShazer D."/>
            <person name="Kim H.S."/>
            <person name="Tettelin H."/>
            <person name="Nelson K.E."/>
            <person name="Feldblyum T."/>
            <person name="Ulrich R.L."/>
            <person name="Ronning C.M."/>
            <person name="Brinkac L.M."/>
            <person name="Daugherty S.C."/>
            <person name="Davidsen T.D."/>
            <person name="Deboy R.T."/>
            <person name="Dimitrov G."/>
            <person name="Dodson R.J."/>
            <person name="Durkin A.S."/>
            <person name="Gwinn M.L."/>
            <person name="Haft D.H."/>
            <person name="Khouri H."/>
            <person name="Kolonay J.F."/>
            <person name="Madupu R."/>
            <person name="Mohammoud Y."/>
            <person name="Nelson W.C."/>
            <person name="Radune D."/>
            <person name="Romero C.M."/>
            <person name="Sarria S."/>
            <person name="Selengut J."/>
            <person name="Shamblin C."/>
            <person name="Sullivan S.A."/>
            <person name="White O."/>
            <person name="Yu Y."/>
            <person name="Zafar N."/>
            <person name="Zhou L."/>
            <person name="Fraser C.M."/>
        </authorList>
    </citation>
    <scope>NUCLEOTIDE SEQUENCE [LARGE SCALE GENOMIC DNA]</scope>
    <source>
        <strain evidence="2 3">ATCC 23344</strain>
    </source>
</reference>
<evidence type="ECO:0000313" key="3">
    <source>
        <dbReference type="Proteomes" id="UP000006693"/>
    </source>
</evidence>
<dbReference type="Proteomes" id="UP000006693">
    <property type="component" value="Chromosome 2"/>
</dbReference>